<protein>
    <submittedName>
        <fullName evidence="7">Myrosinase 1</fullName>
    </submittedName>
</protein>
<dbReference type="KEGG" id="foc:113203569"/>
<dbReference type="Pfam" id="PF00232">
    <property type="entry name" value="Glyco_hydro_1"/>
    <property type="match status" value="1"/>
</dbReference>
<dbReference type="OrthoDB" id="65569at2759"/>
<dbReference type="GO" id="GO:0005975">
    <property type="term" value="P:carbohydrate metabolic process"/>
    <property type="evidence" value="ECO:0007669"/>
    <property type="project" value="InterPro"/>
</dbReference>
<dbReference type="PANTHER" id="PTHR10353:SF36">
    <property type="entry name" value="LP05116P"/>
    <property type="match status" value="1"/>
</dbReference>
<dbReference type="GeneID" id="113203569"/>
<dbReference type="AlphaFoldDB" id="A0A6J1S5U0"/>
<sequence length="528" mass="58188">MRATVPASIGAVGLLLALAASAAALQDQDDEEGRDAGEPLRLPDDFMVGAATSAYQIEGGWNEGGKGLSNLDVVNNDRPDHGGTVACDSYHKYADDVRLLKQLGATHYRFSLAWTRLLPTGEADNVNQDGVRYYNALLDELDASGIKPMVTLYHQDIPQTLQEAFGGWDDEKIVGYFEIYAKTAFALFGKRVKLWTTLNEPLTFCLLGAEHGRLGTSKPKPGISGYRAAHNMLLAHARAYRAYHRDFAADGGAVGLTLSGLFTRPCSTAYEDVRAAERHMQFELGWYLEPLLAGGVYPPMMRQHVQPERLPTFSAAERDLLNGAIDFIGLNSYFGGSACDGVPENAGSPSYERDQAVVVPGSRGNPDLDPDNPMMSAVFQWTPSSIRNSLRWIRDRYDPDNKIPLIVTENGYNGEDDTRMAYLSQWLRSVLRGRYLDKLNIRGYFVWSLMDNFEWGIGYEGKYGLAQVDFSSPNRTRTPKNSFYFMRDVIATRTVPLVERPGGSSGATRTGLPTAAWGLVALLALSLV</sequence>
<feature type="chain" id="PRO_5026804901" evidence="5">
    <location>
        <begin position="25"/>
        <end position="528"/>
    </location>
</feature>
<dbReference type="RefSeq" id="XP_026274121.1">
    <property type="nucleotide sequence ID" value="XM_026418336.2"/>
</dbReference>
<accession>A0A6J1S5U0</accession>
<dbReference type="InterPro" id="IPR001360">
    <property type="entry name" value="Glyco_hydro_1"/>
</dbReference>
<evidence type="ECO:0000256" key="4">
    <source>
        <dbReference type="RuleBase" id="RU003690"/>
    </source>
</evidence>
<comment type="similarity">
    <text evidence="1 4">Belongs to the glycosyl hydrolase 1 family.</text>
</comment>
<dbReference type="Proteomes" id="UP000504606">
    <property type="component" value="Unplaced"/>
</dbReference>
<keyword evidence="6" id="KW-1185">Reference proteome</keyword>
<feature type="signal peptide" evidence="5">
    <location>
        <begin position="1"/>
        <end position="24"/>
    </location>
</feature>
<dbReference type="PRINTS" id="PR00131">
    <property type="entry name" value="GLHYDRLASE1"/>
</dbReference>
<proteinExistence type="inferred from homology"/>
<keyword evidence="2" id="KW-0378">Hydrolase</keyword>
<reference evidence="7" key="1">
    <citation type="submission" date="2025-08" db="UniProtKB">
        <authorList>
            <consortium name="RefSeq"/>
        </authorList>
    </citation>
    <scope>IDENTIFICATION</scope>
    <source>
        <tissue evidence="7">Whole organism</tissue>
    </source>
</reference>
<dbReference type="SUPFAM" id="SSF51445">
    <property type="entry name" value="(Trans)glycosidases"/>
    <property type="match status" value="1"/>
</dbReference>
<evidence type="ECO:0000256" key="5">
    <source>
        <dbReference type="SAM" id="SignalP"/>
    </source>
</evidence>
<organism evidence="6 7">
    <name type="scientific">Frankliniella occidentalis</name>
    <name type="common">Western flower thrips</name>
    <name type="synonym">Euthrips occidentalis</name>
    <dbReference type="NCBI Taxonomy" id="133901"/>
    <lineage>
        <taxon>Eukaryota</taxon>
        <taxon>Metazoa</taxon>
        <taxon>Ecdysozoa</taxon>
        <taxon>Arthropoda</taxon>
        <taxon>Hexapoda</taxon>
        <taxon>Insecta</taxon>
        <taxon>Pterygota</taxon>
        <taxon>Neoptera</taxon>
        <taxon>Paraneoptera</taxon>
        <taxon>Thysanoptera</taxon>
        <taxon>Terebrantia</taxon>
        <taxon>Thripoidea</taxon>
        <taxon>Thripidae</taxon>
        <taxon>Frankliniella</taxon>
    </lineage>
</organism>
<evidence type="ECO:0000256" key="1">
    <source>
        <dbReference type="ARBA" id="ARBA00010838"/>
    </source>
</evidence>
<dbReference type="PANTHER" id="PTHR10353">
    <property type="entry name" value="GLYCOSYL HYDROLASE"/>
    <property type="match status" value="1"/>
</dbReference>
<keyword evidence="3" id="KW-0326">Glycosidase</keyword>
<name>A0A6J1S5U0_FRAOC</name>
<evidence type="ECO:0000256" key="3">
    <source>
        <dbReference type="ARBA" id="ARBA00023295"/>
    </source>
</evidence>
<dbReference type="InterPro" id="IPR017853">
    <property type="entry name" value="GH"/>
</dbReference>
<evidence type="ECO:0000313" key="7">
    <source>
        <dbReference type="RefSeq" id="XP_026274121.1"/>
    </source>
</evidence>
<evidence type="ECO:0000313" key="6">
    <source>
        <dbReference type="Proteomes" id="UP000504606"/>
    </source>
</evidence>
<dbReference type="Gene3D" id="3.20.20.80">
    <property type="entry name" value="Glycosidases"/>
    <property type="match status" value="1"/>
</dbReference>
<gene>
    <name evidence="7" type="primary">LOC113203569</name>
</gene>
<evidence type="ECO:0000256" key="2">
    <source>
        <dbReference type="ARBA" id="ARBA00022801"/>
    </source>
</evidence>
<dbReference type="GO" id="GO:0008422">
    <property type="term" value="F:beta-glucosidase activity"/>
    <property type="evidence" value="ECO:0007669"/>
    <property type="project" value="TreeGrafter"/>
</dbReference>
<keyword evidence="5" id="KW-0732">Signal</keyword>